<keyword evidence="4" id="KW-1185">Reference proteome</keyword>
<protein>
    <recommendedName>
        <fullName evidence="2">PH domain-containing protein</fullName>
    </recommendedName>
</protein>
<feature type="compositionally biased region" description="Low complexity" evidence="1">
    <location>
        <begin position="147"/>
        <end position="158"/>
    </location>
</feature>
<dbReference type="SMART" id="SM00233">
    <property type="entry name" value="PH"/>
    <property type="match status" value="1"/>
</dbReference>
<feature type="region of interest" description="Disordered" evidence="1">
    <location>
        <begin position="131"/>
        <end position="158"/>
    </location>
</feature>
<dbReference type="PROSITE" id="PS50003">
    <property type="entry name" value="PH_DOMAIN"/>
    <property type="match status" value="1"/>
</dbReference>
<evidence type="ECO:0000313" key="4">
    <source>
        <dbReference type="Proteomes" id="UP000193560"/>
    </source>
</evidence>
<feature type="compositionally biased region" description="Acidic residues" evidence="1">
    <location>
        <begin position="131"/>
        <end position="144"/>
    </location>
</feature>
<dbReference type="SUPFAM" id="SSF50729">
    <property type="entry name" value="PH domain-like"/>
    <property type="match status" value="1"/>
</dbReference>
<dbReference type="InterPro" id="IPR001849">
    <property type="entry name" value="PH_domain"/>
</dbReference>
<organism evidence="3 4">
    <name type="scientific">Absidia repens</name>
    <dbReference type="NCBI Taxonomy" id="90262"/>
    <lineage>
        <taxon>Eukaryota</taxon>
        <taxon>Fungi</taxon>
        <taxon>Fungi incertae sedis</taxon>
        <taxon>Mucoromycota</taxon>
        <taxon>Mucoromycotina</taxon>
        <taxon>Mucoromycetes</taxon>
        <taxon>Mucorales</taxon>
        <taxon>Cunninghamellaceae</taxon>
        <taxon>Absidia</taxon>
    </lineage>
</organism>
<comment type="caution">
    <text evidence="3">The sequence shown here is derived from an EMBL/GenBank/DDBJ whole genome shotgun (WGS) entry which is preliminary data.</text>
</comment>
<gene>
    <name evidence="3" type="ORF">BCR42DRAFT_486186</name>
</gene>
<dbReference type="InterPro" id="IPR011993">
    <property type="entry name" value="PH-like_dom_sf"/>
</dbReference>
<feature type="domain" description="PH" evidence="2">
    <location>
        <begin position="2"/>
        <end position="101"/>
    </location>
</feature>
<dbReference type="OrthoDB" id="185175at2759"/>
<proteinExistence type="predicted"/>
<dbReference type="Proteomes" id="UP000193560">
    <property type="component" value="Unassembled WGS sequence"/>
</dbReference>
<evidence type="ECO:0000256" key="1">
    <source>
        <dbReference type="SAM" id="MobiDB-lite"/>
    </source>
</evidence>
<dbReference type="Pfam" id="PF00169">
    <property type="entry name" value="PH"/>
    <property type="match status" value="1"/>
</dbReference>
<dbReference type="Gene3D" id="2.30.29.30">
    <property type="entry name" value="Pleckstrin-homology domain (PH domain)/Phosphotyrosine-binding domain (PTB)"/>
    <property type="match status" value="1"/>
</dbReference>
<name>A0A1X2J2T5_9FUNG</name>
<evidence type="ECO:0000259" key="2">
    <source>
        <dbReference type="PROSITE" id="PS50003"/>
    </source>
</evidence>
<dbReference type="EMBL" id="MCGE01000001">
    <property type="protein sequence ID" value="ORZ26136.1"/>
    <property type="molecule type" value="Genomic_DNA"/>
</dbReference>
<evidence type="ECO:0000313" key="3">
    <source>
        <dbReference type="EMBL" id="ORZ26136.1"/>
    </source>
</evidence>
<sequence>MSSPKAAWLKKKTCTMGRTRWQSRFFVLLENELRYYKDEHAVTPKYIWNLREMTEIKQEEAMCCLSLKPRSSSDRHKSLMLQFPSRIEMQEWLDHLADRFQLSPTPLPLPRSSSLRRRRGIILSSLTINVEEDGTDNDDDDDDPAVSPSFLSSSPSSTISASSSASSIATLAHQEPPFSFAYPLHHTKQTLDDTASPTYLKYKNQFHL</sequence>
<reference evidence="3 4" key="1">
    <citation type="submission" date="2016-07" db="EMBL/GenBank/DDBJ databases">
        <title>Pervasive Adenine N6-methylation of Active Genes in Fungi.</title>
        <authorList>
            <consortium name="DOE Joint Genome Institute"/>
            <person name="Mondo S.J."/>
            <person name="Dannebaum R.O."/>
            <person name="Kuo R.C."/>
            <person name="Labutti K."/>
            <person name="Haridas S."/>
            <person name="Kuo A."/>
            <person name="Salamov A."/>
            <person name="Ahrendt S.R."/>
            <person name="Lipzen A."/>
            <person name="Sullivan W."/>
            <person name="Andreopoulos W.B."/>
            <person name="Clum A."/>
            <person name="Lindquist E."/>
            <person name="Daum C."/>
            <person name="Ramamoorthy G.K."/>
            <person name="Gryganskyi A."/>
            <person name="Culley D."/>
            <person name="Magnuson J.K."/>
            <person name="James T.Y."/>
            <person name="O'Malley M.A."/>
            <person name="Stajich J.E."/>
            <person name="Spatafora J.W."/>
            <person name="Visel A."/>
            <person name="Grigoriev I.V."/>
        </authorList>
    </citation>
    <scope>NUCLEOTIDE SEQUENCE [LARGE SCALE GENOMIC DNA]</scope>
    <source>
        <strain evidence="3 4">NRRL 1336</strain>
    </source>
</reference>
<dbReference type="AlphaFoldDB" id="A0A1X2J2T5"/>
<accession>A0A1X2J2T5</accession>